<proteinExistence type="predicted"/>
<protein>
    <submittedName>
        <fullName evidence="1">Uncharacterized protein</fullName>
    </submittedName>
</protein>
<dbReference type="AlphaFoldDB" id="A0A8S0PS78"/>
<dbReference type="EMBL" id="CACTIH010000179">
    <property type="protein sequence ID" value="CAA2956222.1"/>
    <property type="molecule type" value="Genomic_DNA"/>
</dbReference>
<accession>A0A8S0PS78</accession>
<feature type="non-terminal residue" evidence="1">
    <location>
        <position position="157"/>
    </location>
</feature>
<evidence type="ECO:0000313" key="1">
    <source>
        <dbReference type="EMBL" id="CAA2956222.1"/>
    </source>
</evidence>
<dbReference type="Proteomes" id="UP000594638">
    <property type="component" value="Unassembled WGS sequence"/>
</dbReference>
<organism evidence="1 2">
    <name type="scientific">Olea europaea subsp. europaea</name>
    <dbReference type="NCBI Taxonomy" id="158383"/>
    <lineage>
        <taxon>Eukaryota</taxon>
        <taxon>Viridiplantae</taxon>
        <taxon>Streptophyta</taxon>
        <taxon>Embryophyta</taxon>
        <taxon>Tracheophyta</taxon>
        <taxon>Spermatophyta</taxon>
        <taxon>Magnoliopsida</taxon>
        <taxon>eudicotyledons</taxon>
        <taxon>Gunneridae</taxon>
        <taxon>Pentapetalae</taxon>
        <taxon>asterids</taxon>
        <taxon>lamiids</taxon>
        <taxon>Lamiales</taxon>
        <taxon>Oleaceae</taxon>
        <taxon>Oleeae</taxon>
        <taxon>Olea</taxon>
    </lineage>
</organism>
<evidence type="ECO:0000313" key="2">
    <source>
        <dbReference type="Proteomes" id="UP000594638"/>
    </source>
</evidence>
<keyword evidence="2" id="KW-1185">Reference proteome</keyword>
<dbReference type="Gramene" id="OE9A102129T1">
    <property type="protein sequence ID" value="OE9A102129C1"/>
    <property type="gene ID" value="OE9A102129"/>
</dbReference>
<sequence length="157" mass="17573">EAGYTSSSIGILICSKISSGISYLIFEVEAVTRRLKPRSTMTWSIPAMLRNYKFCFGVWLEALRILDEQVLINNSSESRQSSYTLLSQIPDDSWLRQPPHSRMGAVVFPPSIGLQRQSSGCSFGDSSISGDYYVPSVPSNPKMASFRPYYQWLKAAD</sequence>
<reference evidence="1 2" key="1">
    <citation type="submission" date="2019-12" db="EMBL/GenBank/DDBJ databases">
        <authorList>
            <person name="Alioto T."/>
            <person name="Alioto T."/>
            <person name="Gomez Garrido J."/>
        </authorList>
    </citation>
    <scope>NUCLEOTIDE SEQUENCE [LARGE SCALE GENOMIC DNA]</scope>
</reference>
<name>A0A8S0PS78_OLEEU</name>
<gene>
    <name evidence="1" type="ORF">OLEA9_A102129</name>
</gene>
<comment type="caution">
    <text evidence="1">The sequence shown here is derived from an EMBL/GenBank/DDBJ whole genome shotgun (WGS) entry which is preliminary data.</text>
</comment>